<dbReference type="InterPro" id="IPR023214">
    <property type="entry name" value="HAD_sf"/>
</dbReference>
<accession>A0A9X2YSU6</accession>
<organism evidence="1 2">
    <name type="scientific">[Mycobacterium] manitobense</name>
    <dbReference type="NCBI Taxonomy" id="190147"/>
    <lineage>
        <taxon>Bacteria</taxon>
        <taxon>Bacillati</taxon>
        <taxon>Actinomycetota</taxon>
        <taxon>Actinomycetes</taxon>
        <taxon>Mycobacteriales</taxon>
        <taxon>Mycobacteriaceae</taxon>
        <taxon>Mycolicibacterium</taxon>
    </lineage>
</organism>
<dbReference type="AlphaFoldDB" id="A0A9X2YSU6"/>
<reference evidence="1" key="1">
    <citation type="submission" date="2020-07" db="EMBL/GenBank/DDBJ databases">
        <authorList>
            <person name="Pettersson B.M.F."/>
            <person name="Behra P.R.K."/>
            <person name="Ramesh M."/>
            <person name="Das S."/>
            <person name="Dasgupta S."/>
            <person name="Kirsebom L.A."/>
        </authorList>
    </citation>
    <scope>NUCLEOTIDE SEQUENCE</scope>
    <source>
        <strain evidence="1">DSM 44615</strain>
    </source>
</reference>
<keyword evidence="1" id="KW-0378">Hydrolase</keyword>
<name>A0A9X2YSU6_9MYCO</name>
<dbReference type="Gene3D" id="1.10.150.240">
    <property type="entry name" value="Putative phosphatase, domain 2"/>
    <property type="match status" value="1"/>
</dbReference>
<dbReference type="Gene3D" id="3.40.50.1000">
    <property type="entry name" value="HAD superfamily/HAD-like"/>
    <property type="match status" value="1"/>
</dbReference>
<keyword evidence="2" id="KW-1185">Reference proteome</keyword>
<comment type="caution">
    <text evidence="1">The sequence shown here is derived from an EMBL/GenBank/DDBJ whole genome shotgun (WGS) entry which is preliminary data.</text>
</comment>
<dbReference type="InterPro" id="IPR023198">
    <property type="entry name" value="PGP-like_dom2"/>
</dbReference>
<dbReference type="PANTHER" id="PTHR42896:SF2">
    <property type="entry name" value="CBBY-LIKE PROTEIN"/>
    <property type="match status" value="1"/>
</dbReference>
<evidence type="ECO:0000313" key="2">
    <source>
        <dbReference type="Proteomes" id="UP001140293"/>
    </source>
</evidence>
<dbReference type="InterPro" id="IPR006439">
    <property type="entry name" value="HAD-SF_hydro_IA"/>
</dbReference>
<gene>
    <name evidence="1" type="ORF">H7I41_22780</name>
</gene>
<evidence type="ECO:0000313" key="1">
    <source>
        <dbReference type="EMBL" id="MCV7172751.1"/>
    </source>
</evidence>
<dbReference type="RefSeq" id="WP_264014924.1">
    <property type="nucleotide sequence ID" value="NZ_JACKSJ010000202.1"/>
</dbReference>
<dbReference type="InterPro" id="IPR036412">
    <property type="entry name" value="HAD-like_sf"/>
</dbReference>
<sequence>MAAILFGSISTVADTSELQRRAFNDAFKDHGLDWNWSQDDYREMLGANGGADRIDEYAKAVGDEVDAAAVHATKSEIFQRLVADSGLAPRPGVADVIDAAKAKGVKLGFVTTTSRANITALLSALEPHLGGDPFDLIVDSDAVDTPKPDAACYLRALEQLGVDAAKSVAIEDNAGGVKAATAAGVTCIAFPNENTEGADFGAAAETVNNLDQRRVVSLAVSEGFTE</sequence>
<proteinExistence type="predicted"/>
<dbReference type="GO" id="GO:0016787">
    <property type="term" value="F:hydrolase activity"/>
    <property type="evidence" value="ECO:0007669"/>
    <property type="project" value="UniProtKB-KW"/>
</dbReference>
<dbReference type="InterPro" id="IPR041492">
    <property type="entry name" value="HAD_2"/>
</dbReference>
<dbReference type="SUPFAM" id="SSF56784">
    <property type="entry name" value="HAD-like"/>
    <property type="match status" value="1"/>
</dbReference>
<dbReference type="Proteomes" id="UP001140293">
    <property type="component" value="Unassembled WGS sequence"/>
</dbReference>
<dbReference type="Pfam" id="PF13419">
    <property type="entry name" value="HAD_2"/>
    <property type="match status" value="1"/>
</dbReference>
<protein>
    <submittedName>
        <fullName evidence="1">HAD-IA family hydrolase</fullName>
    </submittedName>
</protein>
<dbReference type="EMBL" id="JACKSJ010000202">
    <property type="protein sequence ID" value="MCV7172751.1"/>
    <property type="molecule type" value="Genomic_DNA"/>
</dbReference>
<reference evidence="1" key="2">
    <citation type="journal article" date="2022" name="BMC Genomics">
        <title>Comparative genome analysis of mycobacteria focusing on tRNA and non-coding RNA.</title>
        <authorList>
            <person name="Behra P.R.K."/>
            <person name="Pettersson B.M.F."/>
            <person name="Ramesh M."/>
            <person name="Das S."/>
            <person name="Dasgupta S."/>
            <person name="Kirsebom L.A."/>
        </authorList>
    </citation>
    <scope>NUCLEOTIDE SEQUENCE</scope>
    <source>
        <strain evidence="1">DSM 44615</strain>
    </source>
</reference>
<dbReference type="PANTHER" id="PTHR42896">
    <property type="entry name" value="XYLULOSE-1,5-BISPHOSPHATE (XUBP) PHOSPHATASE"/>
    <property type="match status" value="1"/>
</dbReference>
<dbReference type="InterPro" id="IPR044999">
    <property type="entry name" value="CbbY-like"/>
</dbReference>
<dbReference type="NCBIfam" id="TIGR01509">
    <property type="entry name" value="HAD-SF-IA-v3"/>
    <property type="match status" value="1"/>
</dbReference>